<feature type="repeat" description="PPR" evidence="3">
    <location>
        <begin position="429"/>
        <end position="465"/>
    </location>
</feature>
<dbReference type="Proteomes" id="UP000652761">
    <property type="component" value="Unassembled WGS sequence"/>
</dbReference>
<proteinExistence type="inferred from homology"/>
<dbReference type="Gene3D" id="1.25.40.10">
    <property type="entry name" value="Tetratricopeptide repeat domain"/>
    <property type="match status" value="5"/>
</dbReference>
<comment type="caution">
    <text evidence="4">The sequence shown here is derived from an EMBL/GenBank/DDBJ whole genome shotgun (WGS) entry which is preliminary data.</text>
</comment>
<feature type="repeat" description="PPR" evidence="3">
    <location>
        <begin position="34"/>
        <end position="68"/>
    </location>
</feature>
<evidence type="ECO:0000313" key="5">
    <source>
        <dbReference type="Proteomes" id="UP000652761"/>
    </source>
</evidence>
<evidence type="ECO:0000256" key="1">
    <source>
        <dbReference type="ARBA" id="ARBA00007626"/>
    </source>
</evidence>
<feature type="repeat" description="PPR" evidence="3">
    <location>
        <begin position="250"/>
        <end position="280"/>
    </location>
</feature>
<feature type="repeat" description="PPR" evidence="3">
    <location>
        <begin position="178"/>
        <end position="212"/>
    </location>
</feature>
<dbReference type="InterPro" id="IPR011990">
    <property type="entry name" value="TPR-like_helical_dom_sf"/>
</dbReference>
<dbReference type="PANTHER" id="PTHR47941">
    <property type="entry name" value="PENTATRICOPEPTIDE REPEAT-CONTAINING PROTEIN 3, MITOCHONDRIAL"/>
    <property type="match status" value="1"/>
</dbReference>
<organism evidence="4 5">
    <name type="scientific">Colocasia esculenta</name>
    <name type="common">Wild taro</name>
    <name type="synonym">Arum esculentum</name>
    <dbReference type="NCBI Taxonomy" id="4460"/>
    <lineage>
        <taxon>Eukaryota</taxon>
        <taxon>Viridiplantae</taxon>
        <taxon>Streptophyta</taxon>
        <taxon>Embryophyta</taxon>
        <taxon>Tracheophyta</taxon>
        <taxon>Spermatophyta</taxon>
        <taxon>Magnoliopsida</taxon>
        <taxon>Liliopsida</taxon>
        <taxon>Araceae</taxon>
        <taxon>Aroideae</taxon>
        <taxon>Colocasieae</taxon>
        <taxon>Colocasia</taxon>
    </lineage>
</organism>
<dbReference type="Pfam" id="PF13041">
    <property type="entry name" value="PPR_2"/>
    <property type="match status" value="5"/>
</dbReference>
<dbReference type="Pfam" id="PF01535">
    <property type="entry name" value="PPR"/>
    <property type="match status" value="1"/>
</dbReference>
<keyword evidence="5" id="KW-1185">Reference proteome</keyword>
<feature type="repeat" description="PPR" evidence="3">
    <location>
        <begin position="71"/>
        <end position="105"/>
    </location>
</feature>
<comment type="similarity">
    <text evidence="1">Belongs to the PPR family. P subfamily.</text>
</comment>
<feature type="repeat" description="PPR" evidence="3">
    <location>
        <begin position="322"/>
        <end position="352"/>
    </location>
</feature>
<feature type="repeat" description="PPR" evidence="3">
    <location>
        <begin position="287"/>
        <end position="321"/>
    </location>
</feature>
<dbReference type="NCBIfam" id="TIGR00756">
    <property type="entry name" value="PPR"/>
    <property type="match status" value="11"/>
</dbReference>
<feature type="repeat" description="PPR" evidence="3">
    <location>
        <begin position="106"/>
        <end position="142"/>
    </location>
</feature>
<dbReference type="AlphaFoldDB" id="A0A843U8H2"/>
<evidence type="ECO:0008006" key="6">
    <source>
        <dbReference type="Google" id="ProtNLM"/>
    </source>
</evidence>
<reference evidence="4" key="1">
    <citation type="submission" date="2017-07" db="EMBL/GenBank/DDBJ databases">
        <title>Taro Niue Genome Assembly and Annotation.</title>
        <authorList>
            <person name="Atibalentja N."/>
            <person name="Keating K."/>
            <person name="Fields C.J."/>
        </authorList>
    </citation>
    <scope>NUCLEOTIDE SEQUENCE</scope>
    <source>
        <strain evidence="4">Niue_2</strain>
        <tissue evidence="4">Leaf</tissue>
    </source>
</reference>
<protein>
    <recommendedName>
        <fullName evidence="6">Pentatricopeptide repeat-containing protein</fullName>
    </recommendedName>
</protein>
<dbReference type="InterPro" id="IPR002885">
    <property type="entry name" value="PPR_rpt"/>
</dbReference>
<evidence type="ECO:0000256" key="3">
    <source>
        <dbReference type="PROSITE-ProRule" id="PRU00708"/>
    </source>
</evidence>
<dbReference type="PROSITE" id="PS51375">
    <property type="entry name" value="PPR"/>
    <property type="match status" value="12"/>
</dbReference>
<feature type="repeat" description="PPR" evidence="3">
    <location>
        <begin position="359"/>
        <end position="393"/>
    </location>
</feature>
<sequence>MFQTLVLQLCREKKAAEARQLLDGMPDWGWRTQNMVSYNILLKGLCRTGETLMALALLGLMMKRGGCCEPDVVTYTTIIGGLFEEGRAKDALLLIDDMRAAGISPDVVTYSVLVKGFVSAGNTDVALRFLGDIVAQKDGCKPNVFTYSIAINSLCEIGSVEEAFSLINEMKNAGIYPNIVTYNTLIKGLCKSARLILALQLFEDMNMQACYLKPNVVTYNTLINYLCTEGYVDAAGKLFGQMHVRGISPNVITYSTLIKGYCKVGNFSMARMLLGEMEKQDDCCKPNVVTYSTMIDGFCEGCCIDDAISLLRKMHARDISPNVITYTSIIKGMCKVGDIEMAFWCLEEMVGWDNLCKPDVVTYSILVDSLCNQGYIDDAFWLIGEMKAKNIHPDVVTYNSFIKGLCLIGESDEALKMAEEMVEQGCVPNVVTYTMIIEKLHEAGRICDCDCMRLLAEMLDRNIAPDFIMLRMGFAPAHSPPVAVAALSRRRPFAAVVIPATVTSVGAPPLHPPLLRLWPPRVSSSPVTPCPPSPVRYTPTPSPVVAALPAFLDHNFRRSPGSHAHTMGLREANSSYLARSFCSSSGRWTASVAYSRALLSCSLELAHCLLQLLNYKPDPVEGLIEGLSQLERLTQPQKEKVVVFQLGHLLDFS</sequence>
<dbReference type="OrthoDB" id="185373at2759"/>
<accession>A0A843U8H2</accession>
<feature type="repeat" description="PPR" evidence="3">
    <location>
        <begin position="394"/>
        <end position="428"/>
    </location>
</feature>
<evidence type="ECO:0000313" key="4">
    <source>
        <dbReference type="EMBL" id="MQL81742.1"/>
    </source>
</evidence>
<feature type="repeat" description="PPR" evidence="3">
    <location>
        <begin position="143"/>
        <end position="177"/>
    </location>
</feature>
<feature type="repeat" description="PPR" evidence="3">
    <location>
        <begin position="215"/>
        <end position="249"/>
    </location>
</feature>
<evidence type="ECO:0000256" key="2">
    <source>
        <dbReference type="ARBA" id="ARBA00022737"/>
    </source>
</evidence>
<name>A0A843U8H2_COLES</name>
<keyword evidence="2" id="KW-0677">Repeat</keyword>
<gene>
    <name evidence="4" type="ORF">Taro_014198</name>
</gene>
<dbReference type="EMBL" id="NMUH01000585">
    <property type="protein sequence ID" value="MQL81742.1"/>
    <property type="molecule type" value="Genomic_DNA"/>
</dbReference>